<keyword evidence="1" id="KW-0472">Membrane</keyword>
<feature type="transmembrane region" description="Helical" evidence="1">
    <location>
        <begin position="22"/>
        <end position="42"/>
    </location>
</feature>
<reference evidence="2 3" key="1">
    <citation type="submission" date="2016-09" db="EMBL/GenBank/DDBJ databases">
        <title>Couchioplanes caeruleus draft genome sequence.</title>
        <authorList>
            <person name="Sheehan J."/>
            <person name="Caffrey P."/>
        </authorList>
    </citation>
    <scope>NUCLEOTIDE SEQUENCE [LARGE SCALE GENOMIC DNA]</scope>
    <source>
        <strain evidence="2 3">DSM 43634</strain>
    </source>
</reference>
<name>A0A1K0GUV4_9ACTN</name>
<comment type="caution">
    <text evidence="2">The sequence shown here is derived from an EMBL/GenBank/DDBJ whole genome shotgun (WGS) entry which is preliminary data.</text>
</comment>
<sequence length="242" mass="25709">MALRPGQCLALAGGCLLRAPGMIVWMLLVLILIGPILLLWLVMSREPRMRWIIAASLAGQAAIATMLVHFFPGGFFEISLSVLVLALATALTGRLVEGRRLGPARQARVSAATHLLAGWSLVALLCGAILWRPAPFFPATGGVLPLPDGLHATVRPADDADCGSQSCTRTITVTGRTGQADNDLYNEVKRHVKERGWGSGCRPIGWLLNQTIECVGLAVTEHKVIIHLSGSANDSSHSATIG</sequence>
<proteinExistence type="predicted"/>
<feature type="transmembrane region" description="Helical" evidence="1">
    <location>
        <begin position="78"/>
        <end position="97"/>
    </location>
</feature>
<feature type="transmembrane region" description="Helical" evidence="1">
    <location>
        <begin position="109"/>
        <end position="131"/>
    </location>
</feature>
<dbReference type="PROSITE" id="PS51257">
    <property type="entry name" value="PROKAR_LIPOPROTEIN"/>
    <property type="match status" value="1"/>
</dbReference>
<dbReference type="AlphaFoldDB" id="A0A1K0GUV4"/>
<keyword evidence="1" id="KW-1133">Transmembrane helix</keyword>
<keyword evidence="1" id="KW-0812">Transmembrane</keyword>
<dbReference type="EMBL" id="MEIA01000067">
    <property type="protein sequence ID" value="OJF15148.1"/>
    <property type="molecule type" value="Genomic_DNA"/>
</dbReference>
<evidence type="ECO:0000313" key="2">
    <source>
        <dbReference type="EMBL" id="OJF15148.1"/>
    </source>
</evidence>
<protein>
    <submittedName>
        <fullName evidence="2">Uncharacterized protein</fullName>
    </submittedName>
</protein>
<evidence type="ECO:0000313" key="3">
    <source>
        <dbReference type="Proteomes" id="UP000182486"/>
    </source>
</evidence>
<dbReference type="Proteomes" id="UP000182486">
    <property type="component" value="Unassembled WGS sequence"/>
</dbReference>
<gene>
    <name evidence="2" type="ORF">BG844_06085</name>
</gene>
<accession>A0A1K0GUV4</accession>
<feature type="transmembrane region" description="Helical" evidence="1">
    <location>
        <begin position="51"/>
        <end position="72"/>
    </location>
</feature>
<organism evidence="2 3">
    <name type="scientific">Couchioplanes caeruleus subsp. caeruleus</name>
    <dbReference type="NCBI Taxonomy" id="56427"/>
    <lineage>
        <taxon>Bacteria</taxon>
        <taxon>Bacillati</taxon>
        <taxon>Actinomycetota</taxon>
        <taxon>Actinomycetes</taxon>
        <taxon>Micromonosporales</taxon>
        <taxon>Micromonosporaceae</taxon>
        <taxon>Couchioplanes</taxon>
    </lineage>
</organism>
<evidence type="ECO:0000256" key="1">
    <source>
        <dbReference type="SAM" id="Phobius"/>
    </source>
</evidence>
<keyword evidence="3" id="KW-1185">Reference proteome</keyword>